<evidence type="ECO:0000259" key="4">
    <source>
        <dbReference type="PROSITE" id="PS50110"/>
    </source>
</evidence>
<evidence type="ECO:0000256" key="3">
    <source>
        <dbReference type="PROSITE-ProRule" id="PRU00169"/>
    </source>
</evidence>
<dbReference type="Proteomes" id="UP000184241">
    <property type="component" value="Unassembled WGS sequence"/>
</dbReference>
<comment type="function">
    <text evidence="2">May play the central regulatory role in sporulation. It may be an element of the effector pathway responsible for the activation of sporulation genes in response to nutritional stress. Spo0A may act in concert with spo0H (a sigma factor) to control the expression of some genes that are critical to the sporulation process.</text>
</comment>
<name>A0A1M5XYA5_9CLOT</name>
<dbReference type="RefSeq" id="WP_073018602.1">
    <property type="nucleotide sequence ID" value="NZ_FQXU01000005.1"/>
</dbReference>
<reference evidence="5 6" key="1">
    <citation type="submission" date="2016-11" db="EMBL/GenBank/DDBJ databases">
        <authorList>
            <person name="Jaros S."/>
            <person name="Januszkiewicz K."/>
            <person name="Wedrychowicz H."/>
        </authorList>
    </citation>
    <scope>NUCLEOTIDE SEQUENCE [LARGE SCALE GENOMIC DNA]</scope>
    <source>
        <strain evidence="5 6">DSM 6191</strain>
    </source>
</reference>
<dbReference type="InterPro" id="IPR011006">
    <property type="entry name" value="CheY-like_superfamily"/>
</dbReference>
<keyword evidence="3" id="KW-0597">Phosphoprotein</keyword>
<dbReference type="PROSITE" id="PS50110">
    <property type="entry name" value="RESPONSE_REGULATORY"/>
    <property type="match status" value="1"/>
</dbReference>
<dbReference type="InterPro" id="IPR001789">
    <property type="entry name" value="Sig_transdc_resp-reg_receiver"/>
</dbReference>
<dbReference type="SMART" id="SM00448">
    <property type="entry name" value="REC"/>
    <property type="match status" value="1"/>
</dbReference>
<evidence type="ECO:0000313" key="6">
    <source>
        <dbReference type="Proteomes" id="UP000184241"/>
    </source>
</evidence>
<feature type="modified residue" description="4-aspartylphosphate" evidence="3">
    <location>
        <position position="53"/>
    </location>
</feature>
<dbReference type="PANTHER" id="PTHR43228:SF1">
    <property type="entry name" value="TWO-COMPONENT RESPONSE REGULATOR ARR22"/>
    <property type="match status" value="1"/>
</dbReference>
<dbReference type="Pfam" id="PF00072">
    <property type="entry name" value="Response_reg"/>
    <property type="match status" value="1"/>
</dbReference>
<gene>
    <name evidence="5" type="ORF">SAMN02745941_01717</name>
</gene>
<dbReference type="EMBL" id="FQXU01000005">
    <property type="protein sequence ID" value="SHI04706.1"/>
    <property type="molecule type" value="Genomic_DNA"/>
</dbReference>
<feature type="domain" description="Response regulatory" evidence="4">
    <location>
        <begin position="3"/>
        <end position="118"/>
    </location>
</feature>
<evidence type="ECO:0000256" key="1">
    <source>
        <dbReference type="ARBA" id="ARBA00018672"/>
    </source>
</evidence>
<dbReference type="Gene3D" id="3.40.50.2300">
    <property type="match status" value="1"/>
</dbReference>
<protein>
    <recommendedName>
        <fullName evidence="1">Stage 0 sporulation protein A homolog</fullName>
    </recommendedName>
</protein>
<accession>A0A1M5XYA5</accession>
<dbReference type="CDD" id="cd17542">
    <property type="entry name" value="REC_CheY"/>
    <property type="match status" value="1"/>
</dbReference>
<dbReference type="PANTHER" id="PTHR43228">
    <property type="entry name" value="TWO-COMPONENT RESPONSE REGULATOR"/>
    <property type="match status" value="1"/>
</dbReference>
<organism evidence="5 6">
    <name type="scientific">Clostridium intestinale DSM 6191</name>
    <dbReference type="NCBI Taxonomy" id="1121320"/>
    <lineage>
        <taxon>Bacteria</taxon>
        <taxon>Bacillati</taxon>
        <taxon>Bacillota</taxon>
        <taxon>Clostridia</taxon>
        <taxon>Eubacteriales</taxon>
        <taxon>Clostridiaceae</taxon>
        <taxon>Clostridium</taxon>
    </lineage>
</organism>
<evidence type="ECO:0000313" key="5">
    <source>
        <dbReference type="EMBL" id="SHI04706.1"/>
    </source>
</evidence>
<sequence length="119" mass="13041">MSKVLIVDDAAFMRMMIKDILEKNGFEVVGEANNGLKAVELYKKESPDVVTMDITMPDMDGIEAVKQIKAFDPAAKVIMCSAMGQQSMVMDAIRAGAKDFIVKPFQAERVLEAIKKAIG</sequence>
<proteinExistence type="predicted"/>
<dbReference type="InterPro" id="IPR052048">
    <property type="entry name" value="ST_Response_Regulator"/>
</dbReference>
<dbReference type="SUPFAM" id="SSF52172">
    <property type="entry name" value="CheY-like"/>
    <property type="match status" value="1"/>
</dbReference>
<dbReference type="AlphaFoldDB" id="A0A1M5XYA5"/>
<dbReference type="GO" id="GO:0000160">
    <property type="term" value="P:phosphorelay signal transduction system"/>
    <property type="evidence" value="ECO:0007669"/>
    <property type="project" value="InterPro"/>
</dbReference>
<evidence type="ECO:0000256" key="2">
    <source>
        <dbReference type="ARBA" id="ARBA00024867"/>
    </source>
</evidence>